<proteinExistence type="predicted"/>
<accession>A0A0A9BZG1</accession>
<reference evidence="1" key="1">
    <citation type="submission" date="2014-09" db="EMBL/GenBank/DDBJ databases">
        <authorList>
            <person name="Magalhaes I.L.F."/>
            <person name="Oliveira U."/>
            <person name="Santos F.R."/>
            <person name="Vidigal T.H.D.A."/>
            <person name="Brescovit A.D."/>
            <person name="Santos A.J."/>
        </authorList>
    </citation>
    <scope>NUCLEOTIDE SEQUENCE</scope>
    <source>
        <tissue evidence="1">Shoot tissue taken approximately 20 cm above the soil surface</tissue>
    </source>
</reference>
<dbReference type="AlphaFoldDB" id="A0A0A9BZG1"/>
<reference evidence="1" key="2">
    <citation type="journal article" date="2015" name="Data Brief">
        <title>Shoot transcriptome of the giant reed, Arundo donax.</title>
        <authorList>
            <person name="Barrero R.A."/>
            <person name="Guerrero F.D."/>
            <person name="Moolhuijzen P."/>
            <person name="Goolsby J.A."/>
            <person name="Tidwell J."/>
            <person name="Bellgard S.E."/>
            <person name="Bellgard M.I."/>
        </authorList>
    </citation>
    <scope>NUCLEOTIDE SEQUENCE</scope>
    <source>
        <tissue evidence="1">Shoot tissue taken approximately 20 cm above the soil surface</tissue>
    </source>
</reference>
<organism evidence="1">
    <name type="scientific">Arundo donax</name>
    <name type="common">Giant reed</name>
    <name type="synonym">Donax arundinaceus</name>
    <dbReference type="NCBI Taxonomy" id="35708"/>
    <lineage>
        <taxon>Eukaryota</taxon>
        <taxon>Viridiplantae</taxon>
        <taxon>Streptophyta</taxon>
        <taxon>Embryophyta</taxon>
        <taxon>Tracheophyta</taxon>
        <taxon>Spermatophyta</taxon>
        <taxon>Magnoliopsida</taxon>
        <taxon>Liliopsida</taxon>
        <taxon>Poales</taxon>
        <taxon>Poaceae</taxon>
        <taxon>PACMAD clade</taxon>
        <taxon>Arundinoideae</taxon>
        <taxon>Arundineae</taxon>
        <taxon>Arundo</taxon>
    </lineage>
</organism>
<sequence>MQQGLPRGVFLCFNLDSCTNSKAQINRCIPTSYLFECFKAKLLKICTQLSLLCDKACFPATVQTIYLDITSLAKNIKKIVISHSNNYLDILGWVR</sequence>
<evidence type="ECO:0000313" key="1">
    <source>
        <dbReference type="EMBL" id="JAD64632.1"/>
    </source>
</evidence>
<protein>
    <submittedName>
        <fullName evidence="1">Uncharacterized protein</fullName>
    </submittedName>
</protein>
<dbReference type="EMBL" id="GBRH01233263">
    <property type="protein sequence ID" value="JAD64632.1"/>
    <property type="molecule type" value="Transcribed_RNA"/>
</dbReference>
<name>A0A0A9BZG1_ARUDO</name>